<dbReference type="GO" id="GO:0043565">
    <property type="term" value="F:sequence-specific DNA binding"/>
    <property type="evidence" value="ECO:0007669"/>
    <property type="project" value="InterPro"/>
</dbReference>
<dbReference type="Pfam" id="PF12833">
    <property type="entry name" value="HTH_18"/>
    <property type="match status" value="1"/>
</dbReference>
<dbReference type="AlphaFoldDB" id="A0A433SCB7"/>
<dbReference type="PRINTS" id="PR00032">
    <property type="entry name" value="HTHARAC"/>
</dbReference>
<dbReference type="SUPFAM" id="SSF51445">
    <property type="entry name" value="(Trans)glycosidases"/>
    <property type="match status" value="1"/>
</dbReference>
<proteinExistence type="predicted"/>
<dbReference type="Gene3D" id="3.20.20.80">
    <property type="entry name" value="Glycosidases"/>
    <property type="match status" value="1"/>
</dbReference>
<sequence length="796" mass="92033">MPTASKLSEYDLYAREISHFQHTGYSGITLVYVIKGNVEFVSEDSRLHLAENDVLCVNKNTAYEIRGEAHNIVIMLEVSNHFFAKYYKSYFYYQYTLSPQQNTSYKSIYIDNIRVLLAKMFISYLKGNDELALLEINHSLSEVLLILATYFKEKASIPKKNATYSKRIEHAIAFLEENYNQSISLQKIAKKEHVSFSYLSRLFKKEVGTNYIQYLKQLRFEHATYDLINSAKPIYQIAQEHGFSSTRQFITLFKEHNGKTPSQYRKDYKESPQKQIAPKKHTLHTETPSITAVTQPADAVEVISTLSNTINNTTSVTPIQEEYSAVEDLRIHLHNHPKTRQPSALKYIITIGELNELLKEHVQQQVLMVKQEAQIDYIDASHLISGNTILPEFQTDEPAVTYSPYNNTDIVISFLKQHDISLFVRIYHDSVSKDPGSYIEKTTKFLHYCINLYGKAYMSNWRFVYYSEDCSDSTRQTFETIYLQVREAIKSCLPEAQIGVFYSFEKDNDNAVPPIFQTRWIKNTDFIGYEASPGQEIGFDTLNTNREARNGASHIKEKTAFVTECLRAHNIHVPLVLMRWNTLTGQTRHTNGSFFRAALIFNTLLDLPAEVSSVALSLNTEILQETLPQRIDVSGIALFYIFNLKRPVFYVLKFLRQMQGKVIAHGTDYIVTKTQFGYQLILTNTAVFNPSLSLQENLIGNFKKKKKILLQGISPGHYQIKQYIFDQQHGALYRLYQLFQTKYGRSTEMIDYIDRKTIPHLNVYDEFLPQDEWIMLADMDINALHFYELRAVSAQV</sequence>
<dbReference type="Gene3D" id="1.10.10.60">
    <property type="entry name" value="Homeodomain-like"/>
    <property type="match status" value="2"/>
</dbReference>
<dbReference type="GO" id="GO:0003700">
    <property type="term" value="F:DNA-binding transcription factor activity"/>
    <property type="evidence" value="ECO:0007669"/>
    <property type="project" value="InterPro"/>
</dbReference>
<evidence type="ECO:0000256" key="1">
    <source>
        <dbReference type="ARBA" id="ARBA00023015"/>
    </source>
</evidence>
<dbReference type="Gene3D" id="2.60.40.1500">
    <property type="entry name" value="Glycosyl hydrolase domain, family 39"/>
    <property type="match status" value="1"/>
</dbReference>
<organism evidence="6 7">
    <name type="scientific">Saezia sanguinis</name>
    <dbReference type="NCBI Taxonomy" id="1965230"/>
    <lineage>
        <taxon>Bacteria</taxon>
        <taxon>Pseudomonadati</taxon>
        <taxon>Pseudomonadota</taxon>
        <taxon>Betaproteobacteria</taxon>
        <taxon>Burkholderiales</taxon>
        <taxon>Saeziaceae</taxon>
        <taxon>Saezia</taxon>
    </lineage>
</organism>
<reference evidence="6 7" key="1">
    <citation type="submission" date="2018-01" db="EMBL/GenBank/DDBJ databases">
        <title>Saezia sanguinis gen. nov., sp. nov., in the order Burkholderiales isolated from human blood.</title>
        <authorList>
            <person name="Medina-Pascual M.J."/>
            <person name="Valdezate S."/>
            <person name="Monzon S."/>
            <person name="Cuesta I."/>
            <person name="Carrasco G."/>
            <person name="Villalon P."/>
            <person name="Saez-Nieto J.A."/>
        </authorList>
    </citation>
    <scope>NUCLEOTIDE SEQUENCE [LARGE SCALE GENOMIC DNA]</scope>
    <source>
        <strain evidence="6 7">CNM695-12</strain>
    </source>
</reference>
<evidence type="ECO:0000256" key="2">
    <source>
        <dbReference type="ARBA" id="ARBA00023125"/>
    </source>
</evidence>
<feature type="region of interest" description="Disordered" evidence="4">
    <location>
        <begin position="260"/>
        <end position="282"/>
    </location>
</feature>
<dbReference type="InterPro" id="IPR009057">
    <property type="entry name" value="Homeodomain-like_sf"/>
</dbReference>
<keyword evidence="7" id="KW-1185">Reference proteome</keyword>
<dbReference type="InterPro" id="IPR018060">
    <property type="entry name" value="HTH_AraC"/>
</dbReference>
<feature type="domain" description="HTH araC/xylS-type" evidence="5">
    <location>
        <begin position="169"/>
        <end position="267"/>
    </location>
</feature>
<evidence type="ECO:0000313" key="7">
    <source>
        <dbReference type="Proteomes" id="UP000286947"/>
    </source>
</evidence>
<dbReference type="Proteomes" id="UP000286947">
    <property type="component" value="Unassembled WGS sequence"/>
</dbReference>
<dbReference type="InterPro" id="IPR017853">
    <property type="entry name" value="GH"/>
</dbReference>
<dbReference type="PANTHER" id="PTHR43280">
    <property type="entry name" value="ARAC-FAMILY TRANSCRIPTIONAL REGULATOR"/>
    <property type="match status" value="1"/>
</dbReference>
<keyword evidence="3" id="KW-0804">Transcription</keyword>
<gene>
    <name evidence="6" type="primary">yesS</name>
    <name evidence="6" type="ORF">CUZ56_02096</name>
</gene>
<keyword evidence="2" id="KW-0238">DNA-binding</keyword>
<comment type="caution">
    <text evidence="6">The sequence shown here is derived from an EMBL/GenBank/DDBJ whole genome shotgun (WGS) entry which is preliminary data.</text>
</comment>
<dbReference type="OrthoDB" id="9178898at2"/>
<name>A0A433SCB7_9BURK</name>
<dbReference type="RefSeq" id="WP_126980276.1">
    <property type="nucleotide sequence ID" value="NZ_PQSP01000005.1"/>
</dbReference>
<evidence type="ECO:0000256" key="3">
    <source>
        <dbReference type="ARBA" id="ARBA00023163"/>
    </source>
</evidence>
<evidence type="ECO:0000256" key="4">
    <source>
        <dbReference type="SAM" id="MobiDB-lite"/>
    </source>
</evidence>
<feature type="compositionally biased region" description="Basic and acidic residues" evidence="4">
    <location>
        <begin position="260"/>
        <end position="272"/>
    </location>
</feature>
<dbReference type="SUPFAM" id="SSF51011">
    <property type="entry name" value="Glycosyl hydrolase domain"/>
    <property type="match status" value="1"/>
</dbReference>
<evidence type="ECO:0000259" key="5">
    <source>
        <dbReference type="PROSITE" id="PS01124"/>
    </source>
</evidence>
<dbReference type="EMBL" id="PQSP01000005">
    <property type="protein sequence ID" value="RUS66370.1"/>
    <property type="molecule type" value="Genomic_DNA"/>
</dbReference>
<keyword evidence="1" id="KW-0805">Transcription regulation</keyword>
<dbReference type="SUPFAM" id="SSF46689">
    <property type="entry name" value="Homeodomain-like"/>
    <property type="match status" value="2"/>
</dbReference>
<accession>A0A433SCB7</accession>
<dbReference type="PROSITE" id="PS01124">
    <property type="entry name" value="HTH_ARAC_FAMILY_2"/>
    <property type="match status" value="1"/>
</dbReference>
<dbReference type="InterPro" id="IPR020449">
    <property type="entry name" value="Tscrpt_reg_AraC-type_HTH"/>
</dbReference>
<evidence type="ECO:0000313" key="6">
    <source>
        <dbReference type="EMBL" id="RUS66370.1"/>
    </source>
</evidence>
<dbReference type="SMART" id="SM00342">
    <property type="entry name" value="HTH_ARAC"/>
    <property type="match status" value="1"/>
</dbReference>
<protein>
    <submittedName>
        <fullName evidence="6">HTH-type transcriptional regulator YesS</fullName>
    </submittedName>
</protein>
<dbReference type="PANTHER" id="PTHR43280:SF2">
    <property type="entry name" value="HTH-TYPE TRANSCRIPTIONAL REGULATOR EXSA"/>
    <property type="match status" value="1"/>
</dbReference>